<comment type="caution">
    <text evidence="2">The sequence shown here is derived from an EMBL/GenBank/DDBJ whole genome shotgun (WGS) entry which is preliminary data.</text>
</comment>
<feature type="region of interest" description="Disordered" evidence="1">
    <location>
        <begin position="78"/>
        <end position="170"/>
    </location>
</feature>
<dbReference type="EMBL" id="VSSQ01050653">
    <property type="protein sequence ID" value="MPN04734.1"/>
    <property type="molecule type" value="Genomic_DNA"/>
</dbReference>
<accession>A0A645EW91</accession>
<gene>
    <name evidence="2" type="ORF">SDC9_151981</name>
</gene>
<reference evidence="2" key="1">
    <citation type="submission" date="2019-08" db="EMBL/GenBank/DDBJ databases">
        <authorList>
            <person name="Kucharzyk K."/>
            <person name="Murdoch R.W."/>
            <person name="Higgins S."/>
            <person name="Loffler F."/>
        </authorList>
    </citation>
    <scope>NUCLEOTIDE SEQUENCE</scope>
</reference>
<evidence type="ECO:0000313" key="2">
    <source>
        <dbReference type="EMBL" id="MPN04734.1"/>
    </source>
</evidence>
<protein>
    <submittedName>
        <fullName evidence="2">Uncharacterized protein</fullName>
    </submittedName>
</protein>
<sequence>MVVSVNTTLKRDLAQAVKQLKTVDAKVAGFALNRMPNDDSSSRYGGYYAYGRGRKDKRKHAAVASRHGSLDEAVPVTSAAILDSPAQEDSRDEITVRTHRRTAAPPAAAAHTPYGRPSAATRREDPVDFAGPTSPAAPTSQATPMAAPTTEERGERDTAGSLPHGRRFAE</sequence>
<evidence type="ECO:0000256" key="1">
    <source>
        <dbReference type="SAM" id="MobiDB-lite"/>
    </source>
</evidence>
<dbReference type="InterPro" id="IPR027417">
    <property type="entry name" value="P-loop_NTPase"/>
</dbReference>
<name>A0A645EW91_9ZZZZ</name>
<organism evidence="2">
    <name type="scientific">bioreactor metagenome</name>
    <dbReference type="NCBI Taxonomy" id="1076179"/>
    <lineage>
        <taxon>unclassified sequences</taxon>
        <taxon>metagenomes</taxon>
        <taxon>ecological metagenomes</taxon>
    </lineage>
</organism>
<proteinExistence type="predicted"/>
<feature type="compositionally biased region" description="Low complexity" evidence="1">
    <location>
        <begin position="103"/>
        <end position="113"/>
    </location>
</feature>
<dbReference type="Gene3D" id="3.40.50.300">
    <property type="entry name" value="P-loop containing nucleotide triphosphate hydrolases"/>
    <property type="match status" value="1"/>
</dbReference>
<dbReference type="AlphaFoldDB" id="A0A645EW91"/>